<accession>A0ABY4HR22</accession>
<sequence>MENDKKALLLEKTLDHFLKYGSKNITMDDIAEEFGLSKKTLYTLFKNKEALLLEAVDLLWKKFIDEVNEIIESNQNPLQKIIAIYIIAIQNISTIDPIFLYSLKKYHRAVMEEYQKYKKQMRDEILLPLLQQAKDEKLIIQTIDIAFFSAINFDDIDEKLWKYKVFENYTNQEILDYFITLKLKGIVTKDCFNLL</sequence>
<evidence type="ECO:0000259" key="5">
    <source>
        <dbReference type="PROSITE" id="PS50977"/>
    </source>
</evidence>
<name>A0ABY4HR22_9FLAO</name>
<organism evidence="6 7">
    <name type="scientific">Flavobacterium sediminilitoris</name>
    <dbReference type="NCBI Taxonomy" id="2024526"/>
    <lineage>
        <taxon>Bacteria</taxon>
        <taxon>Pseudomonadati</taxon>
        <taxon>Bacteroidota</taxon>
        <taxon>Flavobacteriia</taxon>
        <taxon>Flavobacteriales</taxon>
        <taxon>Flavobacteriaceae</taxon>
        <taxon>Flavobacterium</taxon>
    </lineage>
</organism>
<dbReference type="PANTHER" id="PTHR47506:SF1">
    <property type="entry name" value="HTH-TYPE TRANSCRIPTIONAL REGULATOR YJDC"/>
    <property type="match status" value="1"/>
</dbReference>
<dbReference type="Gene3D" id="1.10.357.10">
    <property type="entry name" value="Tetracycline Repressor, domain 2"/>
    <property type="match status" value="1"/>
</dbReference>
<keyword evidence="7" id="KW-1185">Reference proteome</keyword>
<keyword evidence="3" id="KW-0804">Transcription</keyword>
<dbReference type="PROSITE" id="PS50977">
    <property type="entry name" value="HTH_TETR_2"/>
    <property type="match status" value="1"/>
</dbReference>
<reference evidence="6" key="1">
    <citation type="submission" date="2021-12" db="EMBL/GenBank/DDBJ databases">
        <authorList>
            <person name="Cha I.-T."/>
            <person name="Lee K.-E."/>
            <person name="Park S.-J."/>
        </authorList>
    </citation>
    <scope>NUCLEOTIDE SEQUENCE</scope>
    <source>
        <strain evidence="6">YSM-43</strain>
    </source>
</reference>
<dbReference type="Proteomes" id="UP000830454">
    <property type="component" value="Chromosome"/>
</dbReference>
<feature type="domain" description="HTH tetR-type" evidence="5">
    <location>
        <begin position="3"/>
        <end position="63"/>
    </location>
</feature>
<evidence type="ECO:0000256" key="1">
    <source>
        <dbReference type="ARBA" id="ARBA00023015"/>
    </source>
</evidence>
<proteinExistence type="predicted"/>
<dbReference type="PANTHER" id="PTHR47506">
    <property type="entry name" value="TRANSCRIPTIONAL REGULATORY PROTEIN"/>
    <property type="match status" value="1"/>
</dbReference>
<feature type="DNA-binding region" description="H-T-H motif" evidence="4">
    <location>
        <begin position="26"/>
        <end position="45"/>
    </location>
</feature>
<dbReference type="Pfam" id="PF00440">
    <property type="entry name" value="TetR_N"/>
    <property type="match status" value="1"/>
</dbReference>
<evidence type="ECO:0000256" key="2">
    <source>
        <dbReference type="ARBA" id="ARBA00023125"/>
    </source>
</evidence>
<dbReference type="RefSeq" id="WP_246918260.1">
    <property type="nucleotide sequence ID" value="NZ_CP090145.1"/>
</dbReference>
<keyword evidence="2 4" id="KW-0238">DNA-binding</keyword>
<evidence type="ECO:0000313" key="6">
    <source>
        <dbReference type="EMBL" id="UOX35076.1"/>
    </source>
</evidence>
<gene>
    <name evidence="6" type="ORF">LXD69_06075</name>
</gene>
<dbReference type="EMBL" id="CP090145">
    <property type="protein sequence ID" value="UOX35076.1"/>
    <property type="molecule type" value="Genomic_DNA"/>
</dbReference>
<evidence type="ECO:0000313" key="7">
    <source>
        <dbReference type="Proteomes" id="UP000830454"/>
    </source>
</evidence>
<dbReference type="InterPro" id="IPR001647">
    <property type="entry name" value="HTH_TetR"/>
</dbReference>
<dbReference type="InterPro" id="IPR009057">
    <property type="entry name" value="Homeodomain-like_sf"/>
</dbReference>
<keyword evidence="1" id="KW-0805">Transcription regulation</keyword>
<protein>
    <submittedName>
        <fullName evidence="6">TetR/AcrR family transcriptional regulator</fullName>
    </submittedName>
</protein>
<reference evidence="6" key="2">
    <citation type="submission" date="2022-04" db="EMBL/GenBank/DDBJ databases">
        <title>Complete Genome Sequence of Flavobacterium sediminilitoris YSM-43, Isolated from a Tidal Sediment.</title>
        <authorList>
            <person name="Lee P.A."/>
        </authorList>
    </citation>
    <scope>NUCLEOTIDE SEQUENCE</scope>
    <source>
        <strain evidence="6">YSM-43</strain>
    </source>
</reference>
<evidence type="ECO:0000256" key="4">
    <source>
        <dbReference type="PROSITE-ProRule" id="PRU00335"/>
    </source>
</evidence>
<evidence type="ECO:0000256" key="3">
    <source>
        <dbReference type="ARBA" id="ARBA00023163"/>
    </source>
</evidence>
<dbReference type="SUPFAM" id="SSF46689">
    <property type="entry name" value="Homeodomain-like"/>
    <property type="match status" value="1"/>
</dbReference>